<keyword evidence="3" id="KW-1185">Reference proteome</keyword>
<sequence length="337" mass="38629">MAARATENARSASFPSSNGSGIHLPDRSTLPPALTSEDYDFALANINHEYNALFTLLQRLRIEKLRKITSQDGWNPFDIQYTDVCIPILTEEVVNYGYDEQTSSCRCPNELIPCTRHQALNDREFWAFRLRKLITQSKFTRRYDRLKLATKYLNVINTKGILIQTGVFDATATKRRQLCNSVDAVLCSVRDHSRASTECAYVVLVNKNYCVSHHFSFKNAAGPHGEERFKIRYNNGTSEFVVDKRACELAKCSDYNQPKVPPCSISIVPPNEYRYAVVRTCMCPTEDSVMCSSEEARITMDSWLPQFREYCRESLIRNENNNILHKRAKVFDCGNEK</sequence>
<evidence type="ECO:0000313" key="2">
    <source>
        <dbReference type="EMBL" id="GIX63140.1"/>
    </source>
</evidence>
<protein>
    <submittedName>
        <fullName evidence="2">Thrombospondin type 1 domain-containing protein</fullName>
    </submittedName>
</protein>
<proteinExistence type="predicted"/>
<dbReference type="Proteomes" id="UP001497744">
    <property type="component" value="Unassembled WGS sequence"/>
</dbReference>
<feature type="region of interest" description="Disordered" evidence="1">
    <location>
        <begin position="1"/>
        <end position="27"/>
    </location>
</feature>
<dbReference type="AlphaFoldDB" id="A0AAV4LTQ6"/>
<gene>
    <name evidence="2" type="ORF">BcabD6B2_25750</name>
</gene>
<accession>A0AAV4LTQ6</accession>
<dbReference type="EMBL" id="BPLF01000002">
    <property type="protein sequence ID" value="GIX63140.1"/>
    <property type="molecule type" value="Genomic_DNA"/>
</dbReference>
<dbReference type="GeneID" id="94194621"/>
<name>A0AAV4LTQ6_BABCB</name>
<comment type="caution">
    <text evidence="2">The sequence shown here is derived from an EMBL/GenBank/DDBJ whole genome shotgun (WGS) entry which is preliminary data.</text>
</comment>
<reference evidence="2 3" key="1">
    <citation type="submission" date="2021-06" db="EMBL/GenBank/DDBJ databases">
        <title>Genome sequence of Babesia caballi.</title>
        <authorList>
            <person name="Yamagishi J."/>
            <person name="Kidaka T."/>
            <person name="Ochi A."/>
        </authorList>
    </citation>
    <scope>NUCLEOTIDE SEQUENCE [LARGE SCALE GENOMIC DNA]</scope>
    <source>
        <strain evidence="2">USDA-D6B2</strain>
    </source>
</reference>
<feature type="compositionally biased region" description="Polar residues" evidence="1">
    <location>
        <begin position="8"/>
        <end position="20"/>
    </location>
</feature>
<organism evidence="2 3">
    <name type="scientific">Babesia caballi</name>
    <dbReference type="NCBI Taxonomy" id="5871"/>
    <lineage>
        <taxon>Eukaryota</taxon>
        <taxon>Sar</taxon>
        <taxon>Alveolata</taxon>
        <taxon>Apicomplexa</taxon>
        <taxon>Aconoidasida</taxon>
        <taxon>Piroplasmida</taxon>
        <taxon>Babesiidae</taxon>
        <taxon>Babesia</taxon>
    </lineage>
</organism>
<evidence type="ECO:0000313" key="3">
    <source>
        <dbReference type="Proteomes" id="UP001497744"/>
    </source>
</evidence>
<evidence type="ECO:0000256" key="1">
    <source>
        <dbReference type="SAM" id="MobiDB-lite"/>
    </source>
</evidence>
<dbReference type="RefSeq" id="XP_067715209.1">
    <property type="nucleotide sequence ID" value="XM_067859108.1"/>
</dbReference>